<comment type="similarity">
    <text evidence="2">Belongs to the AzlC family.</text>
</comment>
<reference evidence="9 10" key="1">
    <citation type="journal article" date="2019" name="Int. J. Syst. Evol. Microbiol.">
        <title>The Global Catalogue of Microorganisms (GCM) 10K type strain sequencing project: providing services to taxonomists for standard genome sequencing and annotation.</title>
        <authorList>
            <consortium name="The Broad Institute Genomics Platform"/>
            <consortium name="The Broad Institute Genome Sequencing Center for Infectious Disease"/>
            <person name="Wu L."/>
            <person name="Ma J."/>
        </authorList>
    </citation>
    <scope>NUCLEOTIDE SEQUENCE [LARGE SCALE GENOMIC DNA]</scope>
    <source>
        <strain evidence="9 10">JCM 16009</strain>
    </source>
</reference>
<feature type="transmembrane region" description="Helical" evidence="8">
    <location>
        <begin position="165"/>
        <end position="182"/>
    </location>
</feature>
<evidence type="ECO:0000313" key="9">
    <source>
        <dbReference type="EMBL" id="GAA1847643.1"/>
    </source>
</evidence>
<keyword evidence="6 8" id="KW-1133">Transmembrane helix</keyword>
<protein>
    <recommendedName>
        <fullName evidence="11">Branched-chain amino acid permease</fullName>
    </recommendedName>
</protein>
<dbReference type="Proteomes" id="UP001500449">
    <property type="component" value="Unassembled WGS sequence"/>
</dbReference>
<comment type="subcellular location">
    <subcellularLocation>
        <location evidence="1">Cell membrane</location>
        <topology evidence="1">Multi-pass membrane protein</topology>
    </subcellularLocation>
</comment>
<evidence type="ECO:0000256" key="8">
    <source>
        <dbReference type="SAM" id="Phobius"/>
    </source>
</evidence>
<dbReference type="InterPro" id="IPR011606">
    <property type="entry name" value="Brnchd-chn_aa_trnsp_permease"/>
</dbReference>
<evidence type="ECO:0000256" key="3">
    <source>
        <dbReference type="ARBA" id="ARBA00022448"/>
    </source>
</evidence>
<evidence type="ECO:0000256" key="1">
    <source>
        <dbReference type="ARBA" id="ARBA00004651"/>
    </source>
</evidence>
<feature type="transmembrane region" description="Helical" evidence="8">
    <location>
        <begin position="137"/>
        <end position="159"/>
    </location>
</feature>
<feature type="transmembrane region" description="Helical" evidence="8">
    <location>
        <begin position="21"/>
        <end position="40"/>
    </location>
</feature>
<keyword evidence="5 8" id="KW-0812">Transmembrane</keyword>
<keyword evidence="7 8" id="KW-0472">Membrane</keyword>
<evidence type="ECO:0000256" key="4">
    <source>
        <dbReference type="ARBA" id="ARBA00022475"/>
    </source>
</evidence>
<gene>
    <name evidence="9" type="ORF">GCM10009836_29090</name>
</gene>
<dbReference type="PANTHER" id="PTHR34979">
    <property type="entry name" value="INNER MEMBRANE PROTEIN YGAZ"/>
    <property type="match status" value="1"/>
</dbReference>
<evidence type="ECO:0000256" key="7">
    <source>
        <dbReference type="ARBA" id="ARBA00023136"/>
    </source>
</evidence>
<keyword evidence="4" id="KW-1003">Cell membrane</keyword>
<evidence type="ECO:0000256" key="6">
    <source>
        <dbReference type="ARBA" id="ARBA00022989"/>
    </source>
</evidence>
<evidence type="ECO:0000313" key="10">
    <source>
        <dbReference type="Proteomes" id="UP001500449"/>
    </source>
</evidence>
<dbReference type="PANTHER" id="PTHR34979:SF1">
    <property type="entry name" value="INNER MEMBRANE PROTEIN YGAZ"/>
    <property type="match status" value="1"/>
</dbReference>
<dbReference type="RefSeq" id="WP_344416622.1">
    <property type="nucleotide sequence ID" value="NZ_BAAAQK010000006.1"/>
</dbReference>
<organism evidence="9 10">
    <name type="scientific">Pseudonocardia ailaonensis</name>
    <dbReference type="NCBI Taxonomy" id="367279"/>
    <lineage>
        <taxon>Bacteria</taxon>
        <taxon>Bacillati</taxon>
        <taxon>Actinomycetota</taxon>
        <taxon>Actinomycetes</taxon>
        <taxon>Pseudonocardiales</taxon>
        <taxon>Pseudonocardiaceae</taxon>
        <taxon>Pseudonocardia</taxon>
    </lineage>
</organism>
<keyword evidence="10" id="KW-1185">Reference proteome</keyword>
<proteinExistence type="inferred from homology"/>
<evidence type="ECO:0008006" key="11">
    <source>
        <dbReference type="Google" id="ProtNLM"/>
    </source>
</evidence>
<keyword evidence="3" id="KW-0813">Transport</keyword>
<dbReference type="EMBL" id="BAAAQK010000006">
    <property type="protein sequence ID" value="GAA1847643.1"/>
    <property type="molecule type" value="Genomic_DNA"/>
</dbReference>
<sequence length="231" mass="23233">MSSTLIPRPHRRIDRDAVREMAPVLLGITPFGLLIGLTISTHPVGVAAGLGSAAVYYGGTAHLAALQMIVAGAGPPAVIAAVVAINARLLLYGAALAPRFADQPRWFRWAGAVTLIDQTYALASARPAGDPAAFRRYWLTLGTTLGLGWLAGHVVGLVAGPVLPAWLPLGIAAPAVLVGLLVPHLTRRTGRVAAVVGGIGAAAAAPLPAGVGTIVGAVAGIVAATVVGRTS</sequence>
<comment type="caution">
    <text evidence="9">The sequence shown here is derived from an EMBL/GenBank/DDBJ whole genome shotgun (WGS) entry which is preliminary data.</text>
</comment>
<dbReference type="Pfam" id="PF03591">
    <property type="entry name" value="AzlC"/>
    <property type="match status" value="1"/>
</dbReference>
<name>A0ABN2N1J8_9PSEU</name>
<evidence type="ECO:0000256" key="5">
    <source>
        <dbReference type="ARBA" id="ARBA00022692"/>
    </source>
</evidence>
<accession>A0ABN2N1J8</accession>
<evidence type="ECO:0000256" key="2">
    <source>
        <dbReference type="ARBA" id="ARBA00010735"/>
    </source>
</evidence>
<feature type="transmembrane region" description="Helical" evidence="8">
    <location>
        <begin position="194"/>
        <end position="227"/>
    </location>
</feature>